<dbReference type="OrthoDB" id="5569250at2759"/>
<accession>A0A9P5ZG05</accession>
<dbReference type="EMBL" id="MU155134">
    <property type="protein sequence ID" value="KAF9485744.1"/>
    <property type="molecule type" value="Genomic_DNA"/>
</dbReference>
<organism evidence="1 2">
    <name type="scientific">Pholiota conissans</name>
    <dbReference type="NCBI Taxonomy" id="109636"/>
    <lineage>
        <taxon>Eukaryota</taxon>
        <taxon>Fungi</taxon>
        <taxon>Dikarya</taxon>
        <taxon>Basidiomycota</taxon>
        <taxon>Agaricomycotina</taxon>
        <taxon>Agaricomycetes</taxon>
        <taxon>Agaricomycetidae</taxon>
        <taxon>Agaricales</taxon>
        <taxon>Agaricineae</taxon>
        <taxon>Strophariaceae</taxon>
        <taxon>Pholiota</taxon>
    </lineage>
</organism>
<keyword evidence="2" id="KW-1185">Reference proteome</keyword>
<evidence type="ECO:0000313" key="2">
    <source>
        <dbReference type="Proteomes" id="UP000807469"/>
    </source>
</evidence>
<evidence type="ECO:0000313" key="1">
    <source>
        <dbReference type="EMBL" id="KAF9485744.1"/>
    </source>
</evidence>
<name>A0A9P5ZG05_9AGAR</name>
<reference evidence="1" key="1">
    <citation type="submission" date="2020-11" db="EMBL/GenBank/DDBJ databases">
        <authorList>
            <consortium name="DOE Joint Genome Institute"/>
            <person name="Ahrendt S."/>
            <person name="Riley R."/>
            <person name="Andreopoulos W."/>
            <person name="Labutti K."/>
            <person name="Pangilinan J."/>
            <person name="Ruiz-Duenas F.J."/>
            <person name="Barrasa J.M."/>
            <person name="Sanchez-Garcia M."/>
            <person name="Camarero S."/>
            <person name="Miyauchi S."/>
            <person name="Serrano A."/>
            <person name="Linde D."/>
            <person name="Babiker R."/>
            <person name="Drula E."/>
            <person name="Ayuso-Fernandez I."/>
            <person name="Pacheco R."/>
            <person name="Padilla G."/>
            <person name="Ferreira P."/>
            <person name="Barriuso J."/>
            <person name="Kellner H."/>
            <person name="Castanera R."/>
            <person name="Alfaro M."/>
            <person name="Ramirez L."/>
            <person name="Pisabarro A.G."/>
            <person name="Kuo A."/>
            <person name="Tritt A."/>
            <person name="Lipzen A."/>
            <person name="He G."/>
            <person name="Yan M."/>
            <person name="Ng V."/>
            <person name="Cullen D."/>
            <person name="Martin F."/>
            <person name="Rosso M.-N."/>
            <person name="Henrissat B."/>
            <person name="Hibbett D."/>
            <person name="Martinez A.T."/>
            <person name="Grigoriev I.V."/>
        </authorList>
    </citation>
    <scope>NUCLEOTIDE SEQUENCE</scope>
    <source>
        <strain evidence="1">CIRM-BRFM 674</strain>
    </source>
</reference>
<protein>
    <submittedName>
        <fullName evidence="1">Uncharacterized protein</fullName>
    </submittedName>
</protein>
<comment type="caution">
    <text evidence="1">The sequence shown here is derived from an EMBL/GenBank/DDBJ whole genome shotgun (WGS) entry which is preliminary data.</text>
</comment>
<dbReference type="Proteomes" id="UP000807469">
    <property type="component" value="Unassembled WGS sequence"/>
</dbReference>
<gene>
    <name evidence="1" type="ORF">BDN70DRAFT_540112</name>
</gene>
<dbReference type="AlphaFoldDB" id="A0A9P5ZG05"/>
<sequence>MPAGLWACLDCTNRDIRPDILDRGFLDPAYSPLEGLLMDFGHTLRNDIFWATKEPFTHPEFIHEAMQRFLLDFVFENLNEHFMDLAIASSSQKTVTAIAGGISHSMPRA</sequence>
<proteinExistence type="predicted"/>